<keyword evidence="3" id="KW-1185">Reference proteome</keyword>
<accession>A0A2N5W989</accession>
<evidence type="ECO:0000313" key="1">
    <source>
        <dbReference type="EMBL" id="PLW08572.1"/>
    </source>
</evidence>
<comment type="caution">
    <text evidence="2">The sequence shown here is derived from an EMBL/GenBank/DDBJ whole genome shotgun (WGS) entry which is preliminary data.</text>
</comment>
<reference evidence="2 3" key="1">
    <citation type="submission" date="2017-11" db="EMBL/GenBank/DDBJ databases">
        <title>De novo assembly and phasing of dikaryotic genomes from two isolates of Puccinia coronata f. sp. avenae, the causal agent of oat crown rust.</title>
        <authorList>
            <person name="Miller M.E."/>
            <person name="Zhang Y."/>
            <person name="Omidvar V."/>
            <person name="Sperschneider J."/>
            <person name="Schwessinger B."/>
            <person name="Raley C."/>
            <person name="Palmer J.M."/>
            <person name="Garnica D."/>
            <person name="Upadhyaya N."/>
            <person name="Rathjen J."/>
            <person name="Taylor J.M."/>
            <person name="Park R.F."/>
            <person name="Dodds P.N."/>
            <person name="Hirsch C.D."/>
            <person name="Kianian S.F."/>
            <person name="Figueroa M."/>
        </authorList>
    </citation>
    <scope>NUCLEOTIDE SEQUENCE [LARGE SCALE GENOMIC DNA]</scope>
    <source>
        <strain evidence="2">12NC29</strain>
    </source>
</reference>
<organism evidence="2 3">
    <name type="scientific">Puccinia coronata f. sp. avenae</name>
    <dbReference type="NCBI Taxonomy" id="200324"/>
    <lineage>
        <taxon>Eukaryota</taxon>
        <taxon>Fungi</taxon>
        <taxon>Dikarya</taxon>
        <taxon>Basidiomycota</taxon>
        <taxon>Pucciniomycotina</taxon>
        <taxon>Pucciniomycetes</taxon>
        <taxon>Pucciniales</taxon>
        <taxon>Pucciniaceae</taxon>
        <taxon>Puccinia</taxon>
    </lineage>
</organism>
<name>A0A2N5W989_9BASI</name>
<dbReference type="EMBL" id="PGCJ01000001">
    <property type="protein sequence ID" value="PLW58802.1"/>
    <property type="molecule type" value="Genomic_DNA"/>
</dbReference>
<evidence type="ECO:0000313" key="3">
    <source>
        <dbReference type="Proteomes" id="UP000235388"/>
    </source>
</evidence>
<evidence type="ECO:0000313" key="2">
    <source>
        <dbReference type="EMBL" id="PLW58802.1"/>
    </source>
</evidence>
<protein>
    <submittedName>
        <fullName evidence="2">Uncharacterized protein</fullName>
    </submittedName>
</protein>
<gene>
    <name evidence="2" type="ORF">PCANC_00382</name>
    <name evidence="1" type="ORF">PCANC_24537</name>
</gene>
<dbReference type="Proteomes" id="UP000235388">
    <property type="component" value="Unassembled WGS sequence"/>
</dbReference>
<dbReference type="AlphaFoldDB" id="A0A2N5W989"/>
<dbReference type="EMBL" id="PGCJ01001153">
    <property type="protein sequence ID" value="PLW08572.1"/>
    <property type="molecule type" value="Genomic_DNA"/>
</dbReference>
<proteinExistence type="predicted"/>
<sequence length="118" mass="13258">MHELICVPYGLPYLTQFALGFEDNTVSTILKVLYAFQALYYTCWPFETGAYGMGTAGSSRVVSYRAVHITTMEDDGNDPSTFNCQQHHHVGHHPSYPPTPGYTPNHGYQHNLGYLPMN</sequence>